<dbReference type="GO" id="GO:0008757">
    <property type="term" value="F:S-adenosylmethionine-dependent methyltransferase activity"/>
    <property type="evidence" value="ECO:0007669"/>
    <property type="project" value="InterPro"/>
</dbReference>
<dbReference type="Pfam" id="PF08241">
    <property type="entry name" value="Methyltransf_11"/>
    <property type="match status" value="1"/>
</dbReference>
<evidence type="ECO:0000313" key="6">
    <source>
        <dbReference type="Proteomes" id="UP000078396"/>
    </source>
</evidence>
<dbReference type="SUPFAM" id="SSF53335">
    <property type="entry name" value="S-adenosyl-L-methionine-dependent methyltransferases"/>
    <property type="match status" value="1"/>
</dbReference>
<evidence type="ECO:0000259" key="4">
    <source>
        <dbReference type="Pfam" id="PF08241"/>
    </source>
</evidence>
<dbReference type="PANTHER" id="PTHR44942:SF4">
    <property type="entry name" value="METHYLTRANSFERASE TYPE 11 DOMAIN-CONTAINING PROTEIN"/>
    <property type="match status" value="1"/>
</dbReference>
<evidence type="ECO:0000256" key="2">
    <source>
        <dbReference type="ARBA" id="ARBA00022603"/>
    </source>
</evidence>
<dbReference type="Gene3D" id="3.40.50.150">
    <property type="entry name" value="Vaccinia Virus protein VP39"/>
    <property type="match status" value="1"/>
</dbReference>
<organism evidence="5 6">
    <name type="scientific">Mycolicibacterium iranicum</name>
    <name type="common">Mycobacterium iranicum</name>
    <dbReference type="NCBI Taxonomy" id="912594"/>
    <lineage>
        <taxon>Bacteria</taxon>
        <taxon>Bacillati</taxon>
        <taxon>Actinomycetota</taxon>
        <taxon>Actinomycetes</taxon>
        <taxon>Mycobacteriales</taxon>
        <taxon>Mycobacteriaceae</taxon>
        <taxon>Mycolicibacterium</taxon>
    </lineage>
</organism>
<comment type="similarity">
    <text evidence="1">Belongs to the methyltransferase superfamily.</text>
</comment>
<proteinExistence type="inferred from homology"/>
<evidence type="ECO:0000313" key="5">
    <source>
        <dbReference type="EMBL" id="OAN36452.1"/>
    </source>
</evidence>
<evidence type="ECO:0000256" key="3">
    <source>
        <dbReference type="ARBA" id="ARBA00022679"/>
    </source>
</evidence>
<sequence>MGSPTIWSSGRYEAVGERIAPIAVAVVDAADRRRQLRGATVVDLACGTGSAALAAAARGAAVTGLDFTPELVAIAAQRNGADAVTWRTGDASDTGLPDRSFDAVVSNMGIIFVDPQPQVRELARLLKSDGVLAFSAWVRNASNPFFDPVVAVLGPPAATGFSPDQWADADILTARLGPHFDEIDVQPGTHRWEFESMTAALRFLREESPVHVAAFGRADPGQQDELAAAFESAMLEHAQPSGTVAFDAPYVVVSARRS</sequence>
<reference evidence="5 6" key="1">
    <citation type="submission" date="2016-04" db="EMBL/GenBank/DDBJ databases">
        <title>Draft Genome Sequences of Staphylococcus capitis Strain H36, S. capitis Strain H65, S. cohnii Strain H62, S. hominis Strain H69, Mycobacterium iranicum Strain H39, Plantibacter sp. Strain H53, Pseudomonas oryzihabitans Strain H72, and Microbacterium sp. Strain H83, isolated from residential settings.</title>
        <authorList>
            <person name="Lymperopoulou D."/>
            <person name="Adams R.I."/>
            <person name="Lindow S."/>
            <person name="Coil D.A."/>
            <person name="Jospin G."/>
            <person name="Eisen J.A."/>
        </authorList>
    </citation>
    <scope>NUCLEOTIDE SEQUENCE [LARGE SCALE GENOMIC DNA]</scope>
    <source>
        <strain evidence="5 6">H39</strain>
    </source>
</reference>
<dbReference type="InterPro" id="IPR029063">
    <property type="entry name" value="SAM-dependent_MTases_sf"/>
</dbReference>
<keyword evidence="2 5" id="KW-0489">Methyltransferase</keyword>
<protein>
    <submittedName>
        <fullName evidence="5">SAM-dependent methyltransferase</fullName>
    </submittedName>
</protein>
<gene>
    <name evidence="5" type="ORF">A4X20_24215</name>
</gene>
<dbReference type="Proteomes" id="UP000078396">
    <property type="component" value="Unassembled WGS sequence"/>
</dbReference>
<dbReference type="CDD" id="cd02440">
    <property type="entry name" value="AdoMet_MTases"/>
    <property type="match status" value="1"/>
</dbReference>
<dbReference type="EMBL" id="LWCS01000033">
    <property type="protein sequence ID" value="OAN36452.1"/>
    <property type="molecule type" value="Genomic_DNA"/>
</dbReference>
<dbReference type="GO" id="GO:0032259">
    <property type="term" value="P:methylation"/>
    <property type="evidence" value="ECO:0007669"/>
    <property type="project" value="UniProtKB-KW"/>
</dbReference>
<feature type="domain" description="Methyltransferase type 11" evidence="4">
    <location>
        <begin position="42"/>
        <end position="134"/>
    </location>
</feature>
<evidence type="ECO:0000256" key="1">
    <source>
        <dbReference type="ARBA" id="ARBA00008361"/>
    </source>
</evidence>
<comment type="caution">
    <text evidence="5">The sequence shown here is derived from an EMBL/GenBank/DDBJ whole genome shotgun (WGS) entry which is preliminary data.</text>
</comment>
<dbReference type="InterPro" id="IPR051052">
    <property type="entry name" value="Diverse_substrate_MTase"/>
</dbReference>
<dbReference type="AlphaFoldDB" id="A0A178LRP2"/>
<dbReference type="RefSeq" id="WP_064283164.1">
    <property type="nucleotide sequence ID" value="NZ_LWCS01000033.1"/>
</dbReference>
<keyword evidence="3 5" id="KW-0808">Transferase</keyword>
<dbReference type="InterPro" id="IPR013216">
    <property type="entry name" value="Methyltransf_11"/>
</dbReference>
<name>A0A178LRP2_MYCIR</name>
<accession>A0A178LRP2</accession>
<dbReference type="OrthoDB" id="4722501at2"/>
<dbReference type="PANTHER" id="PTHR44942">
    <property type="entry name" value="METHYLTRANSF_11 DOMAIN-CONTAINING PROTEIN"/>
    <property type="match status" value="1"/>
</dbReference>